<protein>
    <submittedName>
        <fullName evidence="1">Uncharacterized protein</fullName>
    </submittedName>
</protein>
<keyword evidence="2" id="KW-1185">Reference proteome</keyword>
<name>A0AAV4GXM3_9GAST</name>
<proteinExistence type="predicted"/>
<comment type="caution">
    <text evidence="1">The sequence shown here is derived from an EMBL/GenBank/DDBJ whole genome shotgun (WGS) entry which is preliminary data.</text>
</comment>
<gene>
    <name evidence="1" type="ORF">ElyMa_006136900</name>
</gene>
<dbReference type="AlphaFoldDB" id="A0AAV4GXM3"/>
<dbReference type="EMBL" id="BMAT01012322">
    <property type="protein sequence ID" value="GFR89920.1"/>
    <property type="molecule type" value="Genomic_DNA"/>
</dbReference>
<dbReference type="Proteomes" id="UP000762676">
    <property type="component" value="Unassembled WGS sequence"/>
</dbReference>
<reference evidence="1 2" key="1">
    <citation type="journal article" date="2021" name="Elife">
        <title>Chloroplast acquisition without the gene transfer in kleptoplastic sea slugs, Plakobranchus ocellatus.</title>
        <authorList>
            <person name="Maeda T."/>
            <person name="Takahashi S."/>
            <person name="Yoshida T."/>
            <person name="Shimamura S."/>
            <person name="Takaki Y."/>
            <person name="Nagai Y."/>
            <person name="Toyoda A."/>
            <person name="Suzuki Y."/>
            <person name="Arimoto A."/>
            <person name="Ishii H."/>
            <person name="Satoh N."/>
            <person name="Nishiyama T."/>
            <person name="Hasebe M."/>
            <person name="Maruyama T."/>
            <person name="Minagawa J."/>
            <person name="Obokata J."/>
            <person name="Shigenobu S."/>
        </authorList>
    </citation>
    <scope>NUCLEOTIDE SEQUENCE [LARGE SCALE GENOMIC DNA]</scope>
</reference>
<organism evidence="1 2">
    <name type="scientific">Elysia marginata</name>
    <dbReference type="NCBI Taxonomy" id="1093978"/>
    <lineage>
        <taxon>Eukaryota</taxon>
        <taxon>Metazoa</taxon>
        <taxon>Spiralia</taxon>
        <taxon>Lophotrochozoa</taxon>
        <taxon>Mollusca</taxon>
        <taxon>Gastropoda</taxon>
        <taxon>Heterobranchia</taxon>
        <taxon>Euthyneura</taxon>
        <taxon>Panpulmonata</taxon>
        <taxon>Sacoglossa</taxon>
        <taxon>Placobranchoidea</taxon>
        <taxon>Plakobranchidae</taxon>
        <taxon>Elysia</taxon>
    </lineage>
</organism>
<evidence type="ECO:0000313" key="1">
    <source>
        <dbReference type="EMBL" id="GFR89920.1"/>
    </source>
</evidence>
<sequence length="120" mass="13483">MPLESEELPAENRVQMRQPDTHVNGISDEIMRASRQRYPVHSMEIVHNIPFPDLDTIIEGSVTVSPQTAAPLMPQQTSTFVSHFQAGAYHQFNDCLYLGTHFTDGRTKESQSKLLSQVAT</sequence>
<evidence type="ECO:0000313" key="2">
    <source>
        <dbReference type="Proteomes" id="UP000762676"/>
    </source>
</evidence>
<accession>A0AAV4GXM3</accession>